<evidence type="ECO:0000256" key="1">
    <source>
        <dbReference type="ARBA" id="ARBA00008334"/>
    </source>
</evidence>
<sequence>MAVRATVSRFPIDPDAQEASGVPWGLTLTPFAAKDENGQSPVYGSDGHLLPRCENCYAYFNTYCELDQWAWNCSLCGTLNGLSSQAIARYSHPQSCAEMMSSFIDLEFPTSEEFLELTKSALQAALEALAPGSLFGLATFSHKLGLYDVQGPIPVVKNVFIPQDAEGTLPIELEDVMPLLQFLAPVDTCKDRITAALETLRPTTSWERTPSAGQALEGVLMGGRGFARVFAFLSGPPDYGPGQLDTRRYGEQYASKGEDADRALLPEQTPFYKDLAAVAVQSGVCVDIFAVTNEYTDLASLKFLSIESGGSLFLYTNTDDSTLPQDMYRMLSRPYAFNCVLRLRTSTEFKPGHSYGHFFPDPQYENVQHIICCDSYATYAYDFDFANNVGFSRHSSEQPMVQIAFQYTVVVPPEELSSPGLVSSSRGKHSVKRRLRIRTLQFGTAKDLNELYDNVDPEAVLSLLVHKVILASLEQGVREGRMLLHDWLVILTAQYNEAFKLIEYKNGGSSITAQIDVAFSQCPQLQPLPRLVFALLRNPLLRFHEEGVHPDYRIYVQCLFSALEPSSLHRAIYPVLTSYSTPDKQAYPRHSLSRAALITSGSPIFFLDAFTTLIVFYSSTADPSLPFPPPQDCLLRSTINKLKQERCITPKLVFIRGGQDDATAFENYLIEEQDVDGSGLTSVMGFVSFLDDITQSVLEYVK</sequence>
<evidence type="ECO:0000259" key="5">
    <source>
        <dbReference type="Pfam" id="PF04811"/>
    </source>
</evidence>
<dbReference type="GO" id="GO:0030127">
    <property type="term" value="C:COPII vesicle coat"/>
    <property type="evidence" value="ECO:0007669"/>
    <property type="project" value="InterPro"/>
</dbReference>
<dbReference type="Pfam" id="PF04815">
    <property type="entry name" value="Sec23_helical"/>
    <property type="match status" value="1"/>
</dbReference>
<organism evidence="7 8">
    <name type="scientific">Corchorus olitorius</name>
    <dbReference type="NCBI Taxonomy" id="93759"/>
    <lineage>
        <taxon>Eukaryota</taxon>
        <taxon>Viridiplantae</taxon>
        <taxon>Streptophyta</taxon>
        <taxon>Embryophyta</taxon>
        <taxon>Tracheophyta</taxon>
        <taxon>Spermatophyta</taxon>
        <taxon>Magnoliopsida</taxon>
        <taxon>eudicotyledons</taxon>
        <taxon>Gunneridae</taxon>
        <taxon>Pentapetalae</taxon>
        <taxon>rosids</taxon>
        <taxon>malvids</taxon>
        <taxon>Malvales</taxon>
        <taxon>Malvaceae</taxon>
        <taxon>Grewioideae</taxon>
        <taxon>Apeibeae</taxon>
        <taxon>Corchorus</taxon>
    </lineage>
</organism>
<evidence type="ECO:0000256" key="3">
    <source>
        <dbReference type="ARBA" id="ARBA00022927"/>
    </source>
</evidence>
<dbReference type="AlphaFoldDB" id="A0A1R3J361"/>
<dbReference type="GO" id="GO:0008270">
    <property type="term" value="F:zinc ion binding"/>
    <property type="evidence" value="ECO:0007669"/>
    <property type="project" value="InterPro"/>
</dbReference>
<dbReference type="InterPro" id="IPR036465">
    <property type="entry name" value="vWFA_dom_sf"/>
</dbReference>
<feature type="domain" description="Sec23/Sec24 trunk" evidence="5">
    <location>
        <begin position="110"/>
        <end position="330"/>
    </location>
</feature>
<dbReference type="InterPro" id="IPR006895">
    <property type="entry name" value="Znf_Sec23_Sec24"/>
</dbReference>
<dbReference type="GO" id="GO:0006886">
    <property type="term" value="P:intracellular protein transport"/>
    <property type="evidence" value="ECO:0007669"/>
    <property type="project" value="InterPro"/>
</dbReference>
<name>A0A1R3J361_9ROSI</name>
<dbReference type="SUPFAM" id="SSF53300">
    <property type="entry name" value="vWA-like"/>
    <property type="match status" value="1"/>
</dbReference>
<protein>
    <submittedName>
        <fullName evidence="7">Zinc finger, Sec23/Sec24-type</fullName>
    </submittedName>
</protein>
<dbReference type="PANTHER" id="PTHR13803">
    <property type="entry name" value="SEC24-RELATED PROTEIN"/>
    <property type="match status" value="1"/>
</dbReference>
<comment type="similarity">
    <text evidence="1">Belongs to the SEC23/SEC24 family. SEC24 subfamily.</text>
</comment>
<dbReference type="InterPro" id="IPR006900">
    <property type="entry name" value="Sec23/24_helical_dom"/>
</dbReference>
<dbReference type="STRING" id="93759.A0A1R3J361"/>
<dbReference type="InterPro" id="IPR036175">
    <property type="entry name" value="Sec23/24_helical_dom_sf"/>
</dbReference>
<comment type="caution">
    <text evidence="7">The sequence shown here is derived from an EMBL/GenBank/DDBJ whole genome shotgun (WGS) entry which is preliminary data.</text>
</comment>
<dbReference type="InterPro" id="IPR050550">
    <property type="entry name" value="SEC23_SEC24_subfamily"/>
</dbReference>
<keyword evidence="2" id="KW-0813">Transport</keyword>
<dbReference type="Gene3D" id="3.40.50.410">
    <property type="entry name" value="von Willebrand factor, type A domain"/>
    <property type="match status" value="1"/>
</dbReference>
<dbReference type="GO" id="GO:0070971">
    <property type="term" value="C:endoplasmic reticulum exit site"/>
    <property type="evidence" value="ECO:0007669"/>
    <property type="project" value="TreeGrafter"/>
</dbReference>
<dbReference type="Gene3D" id="2.30.30.380">
    <property type="entry name" value="Zn-finger domain of Sec23/24"/>
    <property type="match status" value="1"/>
</dbReference>
<evidence type="ECO:0000313" key="8">
    <source>
        <dbReference type="Proteomes" id="UP000187203"/>
    </source>
</evidence>
<evidence type="ECO:0000259" key="6">
    <source>
        <dbReference type="Pfam" id="PF04815"/>
    </source>
</evidence>
<dbReference type="InterPro" id="IPR036174">
    <property type="entry name" value="Znf_Sec23_Sec24_sf"/>
</dbReference>
<gene>
    <name evidence="7" type="ORF">COLO4_19854</name>
</gene>
<proteinExistence type="inferred from homology"/>
<dbReference type="GO" id="GO:0090110">
    <property type="term" value="P:COPII-coated vesicle cargo loading"/>
    <property type="evidence" value="ECO:0007669"/>
    <property type="project" value="TreeGrafter"/>
</dbReference>
<dbReference type="Gene3D" id="1.20.120.730">
    <property type="entry name" value="Sec23/Sec24 helical domain"/>
    <property type="match status" value="1"/>
</dbReference>
<dbReference type="Proteomes" id="UP000187203">
    <property type="component" value="Unassembled WGS sequence"/>
</dbReference>
<keyword evidence="8" id="KW-1185">Reference proteome</keyword>
<feature type="domain" description="Sec23/Sec24 helical" evidence="6">
    <location>
        <begin position="456"/>
        <end position="568"/>
    </location>
</feature>
<evidence type="ECO:0000313" key="7">
    <source>
        <dbReference type="EMBL" id="OMO89206.1"/>
    </source>
</evidence>
<dbReference type="EMBL" id="AWUE01016886">
    <property type="protein sequence ID" value="OMO89206.1"/>
    <property type="molecule type" value="Genomic_DNA"/>
</dbReference>
<evidence type="ECO:0000256" key="2">
    <source>
        <dbReference type="ARBA" id="ARBA00022448"/>
    </source>
</evidence>
<dbReference type="PANTHER" id="PTHR13803:SF17">
    <property type="entry name" value="PROTEIN TRANSPORT PROTEIN SEC24"/>
    <property type="match status" value="1"/>
</dbReference>
<dbReference type="SUPFAM" id="SSF82919">
    <property type="entry name" value="Zn-finger domain of Sec23/24"/>
    <property type="match status" value="1"/>
</dbReference>
<keyword evidence="3" id="KW-0653">Protein transport</keyword>
<evidence type="ECO:0000259" key="4">
    <source>
        <dbReference type="Pfam" id="PF04810"/>
    </source>
</evidence>
<dbReference type="SUPFAM" id="SSF81811">
    <property type="entry name" value="Helical domain of Sec23/24"/>
    <property type="match status" value="1"/>
</dbReference>
<dbReference type="InterPro" id="IPR006896">
    <property type="entry name" value="Sec23/24_trunk_dom"/>
</dbReference>
<dbReference type="Pfam" id="PF04810">
    <property type="entry name" value="zf-Sec23_Sec24"/>
    <property type="match status" value="1"/>
</dbReference>
<reference evidence="8" key="1">
    <citation type="submission" date="2013-09" db="EMBL/GenBank/DDBJ databases">
        <title>Corchorus olitorius genome sequencing.</title>
        <authorList>
            <person name="Alam M."/>
            <person name="Haque M.S."/>
            <person name="Islam M.S."/>
            <person name="Emdad E.M."/>
            <person name="Islam M.M."/>
            <person name="Ahmed B."/>
            <person name="Halim A."/>
            <person name="Hossen Q.M.M."/>
            <person name="Hossain M.Z."/>
            <person name="Ahmed R."/>
            <person name="Khan M.M."/>
            <person name="Islam R."/>
            <person name="Rashid M.M."/>
            <person name="Khan S.A."/>
            <person name="Rahman M.S."/>
            <person name="Alam M."/>
            <person name="Yahiya A.S."/>
            <person name="Khan M.S."/>
            <person name="Azam M.S."/>
            <person name="Haque T."/>
            <person name="Lashkar M.Z.H."/>
            <person name="Akhand A.I."/>
            <person name="Morshed G."/>
            <person name="Roy S."/>
            <person name="Uddin K.S."/>
            <person name="Rabeya T."/>
            <person name="Hossain A.S."/>
            <person name="Chowdhury A."/>
            <person name="Snigdha A.R."/>
            <person name="Mortoza M.S."/>
            <person name="Matin S.A."/>
            <person name="Hoque S.M.E."/>
            <person name="Islam M.K."/>
            <person name="Roy D.K."/>
            <person name="Haider R."/>
            <person name="Moosa M.M."/>
            <person name="Elias S.M."/>
            <person name="Hasan A.M."/>
            <person name="Jahan S."/>
            <person name="Shafiuddin M."/>
            <person name="Mahmood N."/>
            <person name="Shommy N.S."/>
        </authorList>
    </citation>
    <scope>NUCLEOTIDE SEQUENCE [LARGE SCALE GENOMIC DNA]</scope>
    <source>
        <strain evidence="8">cv. O-4</strain>
    </source>
</reference>
<feature type="domain" description="Zinc finger Sec23/Sec24-type" evidence="4">
    <location>
        <begin position="51"/>
        <end position="83"/>
    </location>
</feature>
<dbReference type="OrthoDB" id="49016at2759"/>
<dbReference type="SUPFAM" id="SSF81995">
    <property type="entry name" value="beta-sandwich domain of Sec23/24"/>
    <property type="match status" value="1"/>
</dbReference>
<accession>A0A1R3J361</accession>
<dbReference type="Pfam" id="PF04811">
    <property type="entry name" value="Sec23_trunk"/>
    <property type="match status" value="1"/>
</dbReference>
<dbReference type="GO" id="GO:0000149">
    <property type="term" value="F:SNARE binding"/>
    <property type="evidence" value="ECO:0007669"/>
    <property type="project" value="TreeGrafter"/>
</dbReference>